<dbReference type="Pfam" id="PF07690">
    <property type="entry name" value="MFS_1"/>
    <property type="match status" value="1"/>
</dbReference>
<reference evidence="7 8" key="1">
    <citation type="submission" date="2022-06" db="EMBL/GenBank/DDBJ databases">
        <title>Ideonella sp. NS12-5 Genome sequencing and assembly.</title>
        <authorList>
            <person name="Jung Y."/>
        </authorList>
    </citation>
    <scope>NUCLEOTIDE SEQUENCE [LARGE SCALE GENOMIC DNA]</scope>
    <source>
        <strain evidence="7 8">NS12-5</strain>
    </source>
</reference>
<gene>
    <name evidence="7" type="ORF">M0L44_13350</name>
</gene>
<evidence type="ECO:0000256" key="4">
    <source>
        <dbReference type="ARBA" id="ARBA00023136"/>
    </source>
</evidence>
<evidence type="ECO:0000259" key="6">
    <source>
        <dbReference type="PROSITE" id="PS50850"/>
    </source>
</evidence>
<feature type="transmembrane region" description="Helical" evidence="5">
    <location>
        <begin position="403"/>
        <end position="426"/>
    </location>
</feature>
<accession>A0ABT1BP19</accession>
<dbReference type="InterPro" id="IPR020846">
    <property type="entry name" value="MFS_dom"/>
</dbReference>
<sequence>MHDTPSSDDDRGLFAPGRASASVGALALISLLAFEALAVATAMPAVADALGGLSLYALSFGGMVATSALGMVWAGPLCDRRGPWRATVLGLAFFTAGLLLAGGASSMAGVAAGRVVQGLGSGLLGVALYVGMGRVVPPALHPRLFALFAAAWVLPGLVGPALAATLVHQLGWRAVFLAVAALVPVAGLLLRSAFAPLASHPAPADGASPTPSLGALAWAALAAAGALALHEAGSGPLTAPRALALGAAGGAVLLGAWRLLPPGSLQARAGLPAVIAVRAVLAAAFAGAEAFLPLLLTREAGWSLAQTGLALSLGAVTWSLGSQCQARLKAPATRRRGLGAGLLSVAAGLGLVMAATAGLGPWGWLLPGWAAAGFGIGLGFPMLSVLTLQLAAPEAQGRAASALQLGDALACSTTLALAGVLFNAAGSTGRPAFLAVLGLCAGLALLGAALAPRAFAPAR</sequence>
<dbReference type="PANTHER" id="PTHR23501">
    <property type="entry name" value="MAJOR FACILITATOR SUPERFAMILY"/>
    <property type="match status" value="1"/>
</dbReference>
<comment type="subcellular location">
    <subcellularLocation>
        <location evidence="1">Membrane</location>
        <topology evidence="1">Multi-pass membrane protein</topology>
    </subcellularLocation>
</comment>
<feature type="transmembrane region" description="Helical" evidence="5">
    <location>
        <begin position="370"/>
        <end position="391"/>
    </location>
</feature>
<feature type="transmembrane region" description="Helical" evidence="5">
    <location>
        <begin position="211"/>
        <end position="230"/>
    </location>
</feature>
<evidence type="ECO:0000313" key="7">
    <source>
        <dbReference type="EMBL" id="MCO5977689.1"/>
    </source>
</evidence>
<feature type="transmembrane region" description="Helical" evidence="5">
    <location>
        <begin position="86"/>
        <end position="105"/>
    </location>
</feature>
<feature type="transmembrane region" description="Helical" evidence="5">
    <location>
        <begin position="432"/>
        <end position="451"/>
    </location>
</feature>
<feature type="transmembrane region" description="Helical" evidence="5">
    <location>
        <begin position="272"/>
        <end position="296"/>
    </location>
</feature>
<feature type="domain" description="Major facilitator superfamily (MFS) profile" evidence="6">
    <location>
        <begin position="21"/>
        <end position="455"/>
    </location>
</feature>
<feature type="transmembrane region" description="Helical" evidence="5">
    <location>
        <begin position="21"/>
        <end position="47"/>
    </location>
</feature>
<evidence type="ECO:0000256" key="5">
    <source>
        <dbReference type="SAM" id="Phobius"/>
    </source>
</evidence>
<dbReference type="Gene3D" id="1.20.1250.20">
    <property type="entry name" value="MFS general substrate transporter like domains"/>
    <property type="match status" value="1"/>
</dbReference>
<protein>
    <submittedName>
        <fullName evidence="7">MFS transporter</fullName>
    </submittedName>
</protein>
<keyword evidence="4 5" id="KW-0472">Membrane</keyword>
<feature type="transmembrane region" description="Helical" evidence="5">
    <location>
        <begin position="342"/>
        <end position="364"/>
    </location>
</feature>
<feature type="transmembrane region" description="Helical" evidence="5">
    <location>
        <begin position="144"/>
        <end position="164"/>
    </location>
</feature>
<evidence type="ECO:0000256" key="2">
    <source>
        <dbReference type="ARBA" id="ARBA00022692"/>
    </source>
</evidence>
<name>A0ABT1BP19_9BURK</name>
<feature type="transmembrane region" description="Helical" evidence="5">
    <location>
        <begin position="53"/>
        <end position="74"/>
    </location>
</feature>
<evidence type="ECO:0000313" key="8">
    <source>
        <dbReference type="Proteomes" id="UP001204851"/>
    </source>
</evidence>
<keyword evidence="3 5" id="KW-1133">Transmembrane helix</keyword>
<proteinExistence type="predicted"/>
<dbReference type="RefSeq" id="WP_252770189.1">
    <property type="nucleotide sequence ID" value="NZ_JAMXMC010000007.1"/>
</dbReference>
<dbReference type="PANTHER" id="PTHR23501:SF154">
    <property type="entry name" value="MULTIDRUG-EFFLUX TRANSPORTER RV1634-RELATED"/>
    <property type="match status" value="1"/>
</dbReference>
<keyword evidence="8" id="KW-1185">Reference proteome</keyword>
<feature type="transmembrane region" description="Helical" evidence="5">
    <location>
        <begin position="242"/>
        <end position="260"/>
    </location>
</feature>
<dbReference type="EMBL" id="JAMXMC010000007">
    <property type="protein sequence ID" value="MCO5977689.1"/>
    <property type="molecule type" value="Genomic_DNA"/>
</dbReference>
<dbReference type="SUPFAM" id="SSF103473">
    <property type="entry name" value="MFS general substrate transporter"/>
    <property type="match status" value="1"/>
</dbReference>
<comment type="caution">
    <text evidence="7">The sequence shown here is derived from an EMBL/GenBank/DDBJ whole genome shotgun (WGS) entry which is preliminary data.</text>
</comment>
<keyword evidence="2 5" id="KW-0812">Transmembrane</keyword>
<organism evidence="7 8">
    <name type="scientific">Ideonella oryzae</name>
    <dbReference type="NCBI Taxonomy" id="2937441"/>
    <lineage>
        <taxon>Bacteria</taxon>
        <taxon>Pseudomonadati</taxon>
        <taxon>Pseudomonadota</taxon>
        <taxon>Betaproteobacteria</taxon>
        <taxon>Burkholderiales</taxon>
        <taxon>Sphaerotilaceae</taxon>
        <taxon>Ideonella</taxon>
    </lineage>
</organism>
<dbReference type="InterPro" id="IPR036259">
    <property type="entry name" value="MFS_trans_sf"/>
</dbReference>
<dbReference type="InterPro" id="IPR011701">
    <property type="entry name" value="MFS"/>
</dbReference>
<feature type="transmembrane region" description="Helical" evidence="5">
    <location>
        <begin position="170"/>
        <end position="190"/>
    </location>
</feature>
<dbReference type="Proteomes" id="UP001204851">
    <property type="component" value="Unassembled WGS sequence"/>
</dbReference>
<dbReference type="PROSITE" id="PS50850">
    <property type="entry name" value="MFS"/>
    <property type="match status" value="1"/>
</dbReference>
<evidence type="ECO:0000256" key="1">
    <source>
        <dbReference type="ARBA" id="ARBA00004141"/>
    </source>
</evidence>
<evidence type="ECO:0000256" key="3">
    <source>
        <dbReference type="ARBA" id="ARBA00022989"/>
    </source>
</evidence>